<evidence type="ECO:0000259" key="6">
    <source>
        <dbReference type="PROSITE" id="PS50089"/>
    </source>
</evidence>
<dbReference type="EMBL" id="CP134186">
    <property type="protein sequence ID" value="WPB00953.1"/>
    <property type="molecule type" value="Genomic_DNA"/>
</dbReference>
<organism evidence="7 9">
    <name type="scientific">Cercospora beticola</name>
    <name type="common">Sugarbeet leaf spot fungus</name>
    <dbReference type="NCBI Taxonomy" id="122368"/>
    <lineage>
        <taxon>Eukaryota</taxon>
        <taxon>Fungi</taxon>
        <taxon>Dikarya</taxon>
        <taxon>Ascomycota</taxon>
        <taxon>Pezizomycotina</taxon>
        <taxon>Dothideomycetes</taxon>
        <taxon>Dothideomycetidae</taxon>
        <taxon>Mycosphaerellales</taxon>
        <taxon>Mycosphaerellaceae</taxon>
        <taxon>Cercospora</taxon>
    </lineage>
</organism>
<keyword evidence="10" id="KW-1185">Reference proteome</keyword>
<evidence type="ECO:0000256" key="2">
    <source>
        <dbReference type="ARBA" id="ARBA00022771"/>
    </source>
</evidence>
<evidence type="ECO:0000313" key="9">
    <source>
        <dbReference type="Proteomes" id="UP000230605"/>
    </source>
</evidence>
<feature type="region of interest" description="Disordered" evidence="5">
    <location>
        <begin position="63"/>
        <end position="101"/>
    </location>
</feature>
<dbReference type="GO" id="GO:0061630">
    <property type="term" value="F:ubiquitin protein ligase activity"/>
    <property type="evidence" value="ECO:0007669"/>
    <property type="project" value="TreeGrafter"/>
</dbReference>
<evidence type="ECO:0000313" key="10">
    <source>
        <dbReference type="Proteomes" id="UP001302367"/>
    </source>
</evidence>
<evidence type="ECO:0000256" key="5">
    <source>
        <dbReference type="SAM" id="MobiDB-lite"/>
    </source>
</evidence>
<feature type="domain" description="RING-type" evidence="6">
    <location>
        <begin position="18"/>
        <end position="56"/>
    </location>
</feature>
<sequence length="263" mass="30373">MALPSRGEFLSNLESDQCDICYDAMVEPAHTPCGHVYCLECLLTWLDENNTCPTCRTKLFEQDTDDESDDEMEADDEEDGDDELENTAGDTNRNAENEENANEYIERFANEITARVIELDTGMQRPAPHRIARTVTFDWSGLATLMATLEIERREWAELYDELNTRDVRYTFTVRVGVLQHEIETWKFDYISYPNLYEPDTAMSIVREEAVAQAMAHVQWARKISSYLYRIPASEIASAYQAQLRQGAVSEYRLIAYPREDNF</sequence>
<dbReference type="OrthoDB" id="3650892at2759"/>
<keyword evidence="3" id="KW-0862">Zinc</keyword>
<dbReference type="GO" id="GO:0008270">
    <property type="term" value="F:zinc ion binding"/>
    <property type="evidence" value="ECO:0007669"/>
    <property type="project" value="UniProtKB-KW"/>
</dbReference>
<dbReference type="SMART" id="SM00184">
    <property type="entry name" value="RING"/>
    <property type="match status" value="1"/>
</dbReference>
<keyword evidence="2 4" id="KW-0863">Zinc-finger</keyword>
<keyword evidence="1" id="KW-0479">Metal-binding</keyword>
<dbReference type="InterPro" id="IPR017907">
    <property type="entry name" value="Znf_RING_CS"/>
</dbReference>
<dbReference type="PROSITE" id="PS00518">
    <property type="entry name" value="ZF_RING_1"/>
    <property type="match status" value="1"/>
</dbReference>
<dbReference type="Proteomes" id="UP001302367">
    <property type="component" value="Chromosome 3"/>
</dbReference>
<protein>
    <recommendedName>
        <fullName evidence="6">RING-type domain-containing protein</fullName>
    </recommendedName>
</protein>
<reference evidence="8 10" key="2">
    <citation type="submission" date="2023-09" db="EMBL/GenBank/DDBJ databases">
        <title>Complete-Gapless Cercospora beticola genome.</title>
        <authorList>
            <person name="Wyatt N.A."/>
            <person name="Spanner R.E."/>
            <person name="Bolton M.D."/>
        </authorList>
    </citation>
    <scope>NUCLEOTIDE SEQUENCE [LARGE SCALE GENOMIC DNA]</scope>
    <source>
        <strain evidence="8">Cb09-40</strain>
    </source>
</reference>
<proteinExistence type="predicted"/>
<dbReference type="InterPro" id="IPR013083">
    <property type="entry name" value="Znf_RING/FYVE/PHD"/>
</dbReference>
<dbReference type="SUPFAM" id="SSF57850">
    <property type="entry name" value="RING/U-box"/>
    <property type="match status" value="1"/>
</dbReference>
<dbReference type="PANTHER" id="PTHR23327:SF42">
    <property type="entry name" value="LON PEPTIDASE N-TERMINAL DOMAIN AND RING FINGER PROTEIN C14F5.10C"/>
    <property type="match status" value="1"/>
</dbReference>
<dbReference type="Pfam" id="PF13923">
    <property type="entry name" value="zf-C3HC4_2"/>
    <property type="match status" value="1"/>
</dbReference>
<evidence type="ECO:0000256" key="1">
    <source>
        <dbReference type="ARBA" id="ARBA00022723"/>
    </source>
</evidence>
<name>A0A2G5I1V6_CERBT</name>
<evidence type="ECO:0000313" key="7">
    <source>
        <dbReference type="EMBL" id="PIA98759.1"/>
    </source>
</evidence>
<dbReference type="PROSITE" id="PS50089">
    <property type="entry name" value="ZF_RING_2"/>
    <property type="match status" value="1"/>
</dbReference>
<gene>
    <name evidence="7" type="ORF">CB0940_03758</name>
    <name evidence="8" type="ORF">RHO25_005573</name>
</gene>
<evidence type="ECO:0000256" key="4">
    <source>
        <dbReference type="PROSITE-ProRule" id="PRU00175"/>
    </source>
</evidence>
<dbReference type="PANTHER" id="PTHR23327">
    <property type="entry name" value="RING FINGER PROTEIN 127"/>
    <property type="match status" value="1"/>
</dbReference>
<accession>A0A2G5I1V6</accession>
<reference evidence="7 9" key="1">
    <citation type="submission" date="2015-10" db="EMBL/GenBank/DDBJ databases">
        <title>The cercosporin biosynthetic gene cluster was horizontally transferred to several fungal lineages and shown to be expanded in Cercospora beticola based on microsynteny with recipient genomes.</title>
        <authorList>
            <person name="De Jonge R."/>
            <person name="Ebert M.K."/>
            <person name="Suttle J.C."/>
            <person name="Jurick Ii W.M."/>
            <person name="Secor G.A."/>
            <person name="Thomma B.P."/>
            <person name="Van De Peer Y."/>
            <person name="Bolton M.D."/>
        </authorList>
    </citation>
    <scope>NUCLEOTIDE SEQUENCE [LARGE SCALE GENOMIC DNA]</scope>
    <source>
        <strain evidence="7 9">09-40</strain>
    </source>
</reference>
<dbReference type="Proteomes" id="UP000230605">
    <property type="component" value="Chromosome 3"/>
</dbReference>
<dbReference type="Gene3D" id="3.30.40.10">
    <property type="entry name" value="Zinc/RING finger domain, C3HC4 (zinc finger)"/>
    <property type="match status" value="1"/>
</dbReference>
<evidence type="ECO:0000256" key="3">
    <source>
        <dbReference type="ARBA" id="ARBA00022833"/>
    </source>
</evidence>
<dbReference type="EMBL" id="LKMD01000101">
    <property type="protein sequence ID" value="PIA98759.1"/>
    <property type="molecule type" value="Genomic_DNA"/>
</dbReference>
<dbReference type="InterPro" id="IPR001841">
    <property type="entry name" value="Znf_RING"/>
</dbReference>
<dbReference type="AlphaFoldDB" id="A0A2G5I1V6"/>
<feature type="compositionally biased region" description="Acidic residues" evidence="5">
    <location>
        <begin position="63"/>
        <end position="85"/>
    </location>
</feature>
<evidence type="ECO:0000313" key="8">
    <source>
        <dbReference type="EMBL" id="WPB00953.1"/>
    </source>
</evidence>